<proteinExistence type="predicted"/>
<accession>A0ACC0LCA3</accession>
<keyword evidence="2" id="KW-1185">Reference proteome</keyword>
<gene>
    <name evidence="1" type="ORF">RHMOL_Rhmol13G0255200</name>
</gene>
<evidence type="ECO:0000313" key="1">
    <source>
        <dbReference type="EMBL" id="KAI8525763.1"/>
    </source>
</evidence>
<comment type="caution">
    <text evidence="1">The sequence shown here is derived from an EMBL/GenBank/DDBJ whole genome shotgun (WGS) entry which is preliminary data.</text>
</comment>
<protein>
    <submittedName>
        <fullName evidence="1">Uncharacterized protein</fullName>
    </submittedName>
</protein>
<reference evidence="1" key="1">
    <citation type="submission" date="2022-02" db="EMBL/GenBank/DDBJ databases">
        <title>Plant Genome Project.</title>
        <authorList>
            <person name="Zhang R.-G."/>
        </authorList>
    </citation>
    <scope>NUCLEOTIDE SEQUENCE</scope>
    <source>
        <strain evidence="1">AT1</strain>
    </source>
</reference>
<dbReference type="EMBL" id="CM046400">
    <property type="protein sequence ID" value="KAI8525763.1"/>
    <property type="molecule type" value="Genomic_DNA"/>
</dbReference>
<sequence length="790" mass="85777">MGEDQRERGDGKGDQKVAFYRLFSLGDRLDTGLMIVGTISAALNGLAQPLLTLIFGNVINSFGTSDPSHVLHEVSKVSLKLFYLAIGAGIASFLQVSCWMVTGERQTTRIRGLYLKTILRQDIAFFDTETTTGEVIGRMSGDTILIQEAMGEKVGKFIQLISTFIGGFTIAFARGWLLSLVLLSCLPPLVIAGGAMGIIMTKMSSRGQLAYAEAGNVVEQTVGAIRTVASFTGENLAINKYNSKLQVAYATAVKQGLASGIGLGTVLLIIFSSYGLAIWYGSKLIIEEGYNGGVVINIIMVIMMGGITLLMKFQVSDSVSYFSFYFYVRTHAELIKALDGAYSQLIHLQEGANKGEDPQRMEKDNPDTRQDVEGPMGRSISRGSSSSRRSFSLSFPVPAPIGFFHTEIEVEKPREVSIRRLAYLNKPELLVLLLGSIAAAIHGVIFPIYGLLISTAIKIFYEPQSELKKDSVFWACMYVTLGLVTLVVIPFQNYFFGVAGGKLIQRIRSLCFEKVVNQEIAWFDDPKNSSGAVGARLSTDASTVRNLVGDALAQVVQNIATVIAGLVISFTANWLLALIILLVLPLVGLQGFFQMKSLKGFSEDAKVMYEDASQVANDAVGSIRTVASFCAEKKVMEMYQRKCEGPQKHGIRTGLVSGAGFGSSFFLLYCTNAFCFYIGALLVQHGKATFGEVFKVFFALTISAVGVSQSTALAPDTTKAKDSAASIFKILDSKPKIDSSSTEGATLEIVKGDIELKHVTFKYPTRPDVQIFRDLCLNIPSGKVNNQKSS</sequence>
<dbReference type="Proteomes" id="UP001062846">
    <property type="component" value="Chromosome 13"/>
</dbReference>
<organism evidence="1 2">
    <name type="scientific">Rhododendron molle</name>
    <name type="common">Chinese azalea</name>
    <name type="synonym">Azalea mollis</name>
    <dbReference type="NCBI Taxonomy" id="49168"/>
    <lineage>
        <taxon>Eukaryota</taxon>
        <taxon>Viridiplantae</taxon>
        <taxon>Streptophyta</taxon>
        <taxon>Embryophyta</taxon>
        <taxon>Tracheophyta</taxon>
        <taxon>Spermatophyta</taxon>
        <taxon>Magnoliopsida</taxon>
        <taxon>eudicotyledons</taxon>
        <taxon>Gunneridae</taxon>
        <taxon>Pentapetalae</taxon>
        <taxon>asterids</taxon>
        <taxon>Ericales</taxon>
        <taxon>Ericaceae</taxon>
        <taxon>Ericoideae</taxon>
        <taxon>Rhodoreae</taxon>
        <taxon>Rhododendron</taxon>
    </lineage>
</organism>
<name>A0ACC0LCA3_RHOML</name>
<evidence type="ECO:0000313" key="2">
    <source>
        <dbReference type="Proteomes" id="UP001062846"/>
    </source>
</evidence>